<evidence type="ECO:0000259" key="2">
    <source>
        <dbReference type="Pfam" id="PF00296"/>
    </source>
</evidence>
<reference evidence="3 4" key="1">
    <citation type="submission" date="2019-06" db="EMBL/GenBank/DDBJ databases">
        <title>Sequencing the genomes of 1000 actinobacteria strains.</title>
        <authorList>
            <person name="Klenk H.-P."/>
        </authorList>
    </citation>
    <scope>NUCLEOTIDE SEQUENCE [LARGE SCALE GENOMIC DNA]</scope>
    <source>
        <strain evidence="3 4">DSM 19560</strain>
    </source>
</reference>
<dbReference type="EMBL" id="VIVQ01000001">
    <property type="protein sequence ID" value="TWE12728.1"/>
    <property type="molecule type" value="Genomic_DNA"/>
</dbReference>
<gene>
    <name evidence="3" type="ORF">BKA23_1544</name>
</gene>
<dbReference type="Proteomes" id="UP000318297">
    <property type="component" value="Unassembled WGS sequence"/>
</dbReference>
<proteinExistence type="predicted"/>
<dbReference type="InterPro" id="IPR036661">
    <property type="entry name" value="Luciferase-like_sf"/>
</dbReference>
<dbReference type="Gene3D" id="3.20.20.30">
    <property type="entry name" value="Luciferase-like domain"/>
    <property type="match status" value="1"/>
</dbReference>
<evidence type="ECO:0000313" key="3">
    <source>
        <dbReference type="EMBL" id="TWE12728.1"/>
    </source>
</evidence>
<feature type="domain" description="Luciferase-like" evidence="2">
    <location>
        <begin position="16"/>
        <end position="309"/>
    </location>
</feature>
<dbReference type="AlphaFoldDB" id="A0A561EAU2"/>
<evidence type="ECO:0000313" key="4">
    <source>
        <dbReference type="Proteomes" id="UP000318297"/>
    </source>
</evidence>
<organism evidence="3 4">
    <name type="scientific">Rudaeicoccus suwonensis</name>
    <dbReference type="NCBI Taxonomy" id="657409"/>
    <lineage>
        <taxon>Bacteria</taxon>
        <taxon>Bacillati</taxon>
        <taxon>Actinomycetota</taxon>
        <taxon>Actinomycetes</taxon>
        <taxon>Micrococcales</taxon>
        <taxon>Dermacoccaceae</taxon>
        <taxon>Rudaeicoccus</taxon>
    </lineage>
</organism>
<dbReference type="CDD" id="cd00347">
    <property type="entry name" value="Flavin_utilizing_monoxygenases"/>
    <property type="match status" value="1"/>
</dbReference>
<sequence>MTAAISLPISVLDLSPISSGRSGADALNETIALARHTEALGYQRFWVAEHHNIPSVASSSPIVMIASVAAATSTIRVGAGGIMLPNHSPLQVAEAFRVLEALHPGRVDLGIGRAPGTDQLTALTLRRSREALSANDFPQQFAELMAYVDGFPADHPFAPISAQPNDVPLPPIWILGSSLYGAQAAGLLGTAFAFAGHFGDADPAEAFDAYRSNFRPNGRPGSLEEPHSMLAVAAITAETQEHTAELGRAAALSMVRLRQNRPGPLPSPQEAAAHEWSDLEESMASSFARFTTIGTPERVAAGVTARAEACGADELMVTTNIHDAVERQLSYTLLMNQLRAHEQ</sequence>
<dbReference type="InterPro" id="IPR011251">
    <property type="entry name" value="Luciferase-like_dom"/>
</dbReference>
<dbReference type="GO" id="GO:0016705">
    <property type="term" value="F:oxidoreductase activity, acting on paired donors, with incorporation or reduction of molecular oxygen"/>
    <property type="evidence" value="ECO:0007669"/>
    <property type="project" value="InterPro"/>
</dbReference>
<dbReference type="PANTHER" id="PTHR30137">
    <property type="entry name" value="LUCIFERASE-LIKE MONOOXYGENASE"/>
    <property type="match status" value="1"/>
</dbReference>
<name>A0A561EAU2_9MICO</name>
<protein>
    <submittedName>
        <fullName evidence="3">Luciferase family oxidoreductase group 1</fullName>
    </submittedName>
</protein>
<comment type="caution">
    <text evidence="3">The sequence shown here is derived from an EMBL/GenBank/DDBJ whole genome shotgun (WGS) entry which is preliminary data.</text>
</comment>
<dbReference type="InterPro" id="IPR050766">
    <property type="entry name" value="Bact_Lucif_Oxidored"/>
</dbReference>
<dbReference type="GO" id="GO:0005829">
    <property type="term" value="C:cytosol"/>
    <property type="evidence" value="ECO:0007669"/>
    <property type="project" value="TreeGrafter"/>
</dbReference>
<dbReference type="Pfam" id="PF00296">
    <property type="entry name" value="Bac_luciferase"/>
    <property type="match status" value="1"/>
</dbReference>
<dbReference type="PANTHER" id="PTHR30137:SF6">
    <property type="entry name" value="LUCIFERASE-LIKE MONOOXYGENASE"/>
    <property type="match status" value="1"/>
</dbReference>
<dbReference type="RefSeq" id="WP_211841621.1">
    <property type="nucleotide sequence ID" value="NZ_VIVQ01000001.1"/>
</dbReference>
<dbReference type="FunFam" id="3.20.20.30:FF:000002">
    <property type="entry name" value="LLM class flavin-dependent oxidoreductase"/>
    <property type="match status" value="1"/>
</dbReference>
<accession>A0A561EAU2</accession>
<dbReference type="SUPFAM" id="SSF51679">
    <property type="entry name" value="Bacterial luciferase-like"/>
    <property type="match status" value="1"/>
</dbReference>
<keyword evidence="4" id="KW-1185">Reference proteome</keyword>
<dbReference type="InterPro" id="IPR019949">
    <property type="entry name" value="CmoO-like"/>
</dbReference>
<evidence type="ECO:0000256" key="1">
    <source>
        <dbReference type="ARBA" id="ARBA00007789"/>
    </source>
</evidence>
<dbReference type="NCBIfam" id="TIGR03558">
    <property type="entry name" value="oxido_grp_1"/>
    <property type="match status" value="1"/>
</dbReference>
<comment type="similarity">
    <text evidence="1">To bacterial alkanal monooxygenase alpha and beta chains.</text>
</comment>